<sequence>TEEDEEGFMGAAIGAISGALLGAAAGLTIGFVNMWTDIFKFFKGKFIKMFPDFTKAVSDIFGKEGKISKVFTSIKNFFKNNKAFQVMDDLITKGKAAITKVMKPIKAAFTSMKTGFTTFITKIKGWIKLISEPIDAIKKMLGVGAKAGAGGTGGMGFLKSFKTFFKIFKTFFAKLFVPLQVIISLVEGFFEAKDAVGKSEGMMATFFNAIVGFFGGILDGLIFGMLDLIKDGISWIAGFLGFEDVE</sequence>
<dbReference type="AlphaFoldDB" id="A0A383BEF6"/>
<reference evidence="2" key="1">
    <citation type="submission" date="2018-05" db="EMBL/GenBank/DDBJ databases">
        <authorList>
            <person name="Lanie J.A."/>
            <person name="Ng W.-L."/>
            <person name="Kazmierczak K.M."/>
            <person name="Andrzejewski T.M."/>
            <person name="Davidsen T.M."/>
            <person name="Wayne K.J."/>
            <person name="Tettelin H."/>
            <person name="Glass J.I."/>
            <person name="Rusch D."/>
            <person name="Podicherti R."/>
            <person name="Tsui H.-C.T."/>
            <person name="Winkler M.E."/>
        </authorList>
    </citation>
    <scope>NUCLEOTIDE SEQUENCE</scope>
</reference>
<organism evidence="2">
    <name type="scientific">marine metagenome</name>
    <dbReference type="NCBI Taxonomy" id="408172"/>
    <lineage>
        <taxon>unclassified sequences</taxon>
        <taxon>metagenomes</taxon>
        <taxon>ecological metagenomes</taxon>
    </lineage>
</organism>
<feature type="transmembrane region" description="Helical" evidence="1">
    <location>
        <begin position="12"/>
        <end position="35"/>
    </location>
</feature>
<accession>A0A383BEF6</accession>
<name>A0A383BEF6_9ZZZZ</name>
<keyword evidence="1" id="KW-0812">Transmembrane</keyword>
<evidence type="ECO:0000256" key="1">
    <source>
        <dbReference type="SAM" id="Phobius"/>
    </source>
</evidence>
<gene>
    <name evidence="2" type="ORF">METZ01_LOCUS471351</name>
</gene>
<evidence type="ECO:0000313" key="2">
    <source>
        <dbReference type="EMBL" id="SVE18497.1"/>
    </source>
</evidence>
<dbReference type="EMBL" id="UINC01199868">
    <property type="protein sequence ID" value="SVE18497.1"/>
    <property type="molecule type" value="Genomic_DNA"/>
</dbReference>
<feature type="non-terminal residue" evidence="2">
    <location>
        <position position="1"/>
    </location>
</feature>
<keyword evidence="1" id="KW-0472">Membrane</keyword>
<keyword evidence="1" id="KW-1133">Transmembrane helix</keyword>
<feature type="transmembrane region" description="Helical" evidence="1">
    <location>
        <begin position="202"/>
        <end position="226"/>
    </location>
</feature>
<feature type="transmembrane region" description="Helical" evidence="1">
    <location>
        <begin position="171"/>
        <end position="190"/>
    </location>
</feature>
<proteinExistence type="predicted"/>
<feature type="non-terminal residue" evidence="2">
    <location>
        <position position="246"/>
    </location>
</feature>
<protein>
    <submittedName>
        <fullName evidence="2">Uncharacterized protein</fullName>
    </submittedName>
</protein>